<feature type="transmembrane region" description="Helical" evidence="6">
    <location>
        <begin position="80"/>
        <end position="100"/>
    </location>
</feature>
<evidence type="ECO:0000313" key="8">
    <source>
        <dbReference type="Proteomes" id="UP000091956"/>
    </source>
</evidence>
<accession>A0A1B8GVE4</accession>
<dbReference type="AlphaFoldDB" id="A0A1B8GVE4"/>
<keyword evidence="5 6" id="KW-0472">Membrane</keyword>
<sequence>MVDTSEDRIERLNTMEPDWEAKEERALVRKLDLRVLFPCVVIYVLAYLDRSNLGNVKILQKGGPDSLETSLNLKNGDFNWAVSIAYFTVTAMLIPATLLLKKLSAKIFFPICMVLWGAIVMSMGACSNSGGLFAARFFLGVPEAGVITCGIMFFSFWYKPSERAIRIGIFYSSNSIAQAISGFLAVGIDHLNGHGGLKSWQWVFIIEGAMSIFCAIPIYFILLTFPEDSTALSDRERYIAINRFGRGSTRKTDVSWDTMAFIRIMTRPSTYAFFLSYICIAIAAVAQATFLPTILKSLMKFDTTKANIYTAIVNIVAVPLYWTYPLHSDWTRERMWHFIVPVAASVPCYAVWTYAGSHPNEHTISYISMYGMAFLGQLLLVAQPVLLSYRSSTLYGAAEQAVGTSTAVASLSIASIIAPQMYPNSDAPYYLQGFTATVSLLAASIVIYATIPFFLQLEASQRKKKTGHALPLQSLEDSENSQVSAAAMAELHQLNQLGDGENSLKPKAVHEETV</sequence>
<evidence type="ECO:0000256" key="5">
    <source>
        <dbReference type="ARBA" id="ARBA00023136"/>
    </source>
</evidence>
<keyword evidence="4 6" id="KW-1133">Transmembrane helix</keyword>
<dbReference type="PANTHER" id="PTHR43791">
    <property type="entry name" value="PERMEASE-RELATED"/>
    <property type="match status" value="1"/>
</dbReference>
<proteinExistence type="predicted"/>
<dbReference type="GO" id="GO:0016020">
    <property type="term" value="C:membrane"/>
    <property type="evidence" value="ECO:0007669"/>
    <property type="project" value="UniProtKB-SubCell"/>
</dbReference>
<dbReference type="Proteomes" id="UP000091956">
    <property type="component" value="Unassembled WGS sequence"/>
</dbReference>
<evidence type="ECO:0000256" key="1">
    <source>
        <dbReference type="ARBA" id="ARBA00004141"/>
    </source>
</evidence>
<evidence type="ECO:0000256" key="3">
    <source>
        <dbReference type="ARBA" id="ARBA00022692"/>
    </source>
</evidence>
<evidence type="ECO:0000256" key="2">
    <source>
        <dbReference type="ARBA" id="ARBA00022448"/>
    </source>
</evidence>
<feature type="transmembrane region" description="Helical" evidence="6">
    <location>
        <begin position="367"/>
        <end position="389"/>
    </location>
</feature>
<dbReference type="GeneID" id="28835538"/>
<reference evidence="7 8" key="1">
    <citation type="submission" date="2016-03" db="EMBL/GenBank/DDBJ databases">
        <title>Comparative genomics of Pseudogymnoascus destructans, the fungus causing white-nose syndrome of bats.</title>
        <authorList>
            <person name="Palmer J.M."/>
            <person name="Drees K.P."/>
            <person name="Foster J.T."/>
            <person name="Lindner D.L."/>
        </authorList>
    </citation>
    <scope>NUCLEOTIDE SEQUENCE [LARGE SCALE GENOMIC DNA]</scope>
    <source>
        <strain evidence="7 8">UAMH 10579</strain>
    </source>
</reference>
<dbReference type="Gene3D" id="1.20.1250.20">
    <property type="entry name" value="MFS general substrate transporter like domains"/>
    <property type="match status" value="2"/>
</dbReference>
<feature type="transmembrane region" description="Helical" evidence="6">
    <location>
        <begin position="401"/>
        <end position="422"/>
    </location>
</feature>
<evidence type="ECO:0008006" key="9">
    <source>
        <dbReference type="Google" id="ProtNLM"/>
    </source>
</evidence>
<name>A0A1B8GVE4_9PEZI</name>
<feature type="transmembrane region" description="Helical" evidence="6">
    <location>
        <begin position="306"/>
        <end position="324"/>
    </location>
</feature>
<keyword evidence="8" id="KW-1185">Reference proteome</keyword>
<dbReference type="InterPro" id="IPR011701">
    <property type="entry name" value="MFS"/>
</dbReference>
<feature type="transmembrane region" description="Helical" evidence="6">
    <location>
        <begin position="200"/>
        <end position="225"/>
    </location>
</feature>
<evidence type="ECO:0000256" key="6">
    <source>
        <dbReference type="SAM" id="Phobius"/>
    </source>
</evidence>
<dbReference type="OrthoDB" id="2985014at2759"/>
<keyword evidence="2" id="KW-0813">Transport</keyword>
<feature type="transmembrane region" description="Helical" evidence="6">
    <location>
        <begin position="31"/>
        <end position="48"/>
    </location>
</feature>
<dbReference type="SUPFAM" id="SSF103473">
    <property type="entry name" value="MFS general substrate transporter"/>
    <property type="match status" value="1"/>
</dbReference>
<keyword evidence="3 6" id="KW-0812">Transmembrane</keyword>
<feature type="transmembrane region" description="Helical" evidence="6">
    <location>
        <begin position="169"/>
        <end position="188"/>
    </location>
</feature>
<organism evidence="7 8">
    <name type="scientific">Pseudogymnoascus verrucosus</name>
    <dbReference type="NCBI Taxonomy" id="342668"/>
    <lineage>
        <taxon>Eukaryota</taxon>
        <taxon>Fungi</taxon>
        <taxon>Dikarya</taxon>
        <taxon>Ascomycota</taxon>
        <taxon>Pezizomycotina</taxon>
        <taxon>Leotiomycetes</taxon>
        <taxon>Thelebolales</taxon>
        <taxon>Thelebolaceae</taxon>
        <taxon>Pseudogymnoascus</taxon>
    </lineage>
</organism>
<dbReference type="PANTHER" id="PTHR43791:SF36">
    <property type="entry name" value="TRANSPORTER, PUTATIVE (AFU_ORTHOLOGUE AFUA_6G08340)-RELATED"/>
    <property type="match status" value="1"/>
</dbReference>
<feature type="transmembrane region" description="Helical" evidence="6">
    <location>
        <begin position="336"/>
        <end position="355"/>
    </location>
</feature>
<feature type="transmembrane region" description="Helical" evidence="6">
    <location>
        <begin position="271"/>
        <end position="294"/>
    </location>
</feature>
<feature type="transmembrane region" description="Helical" evidence="6">
    <location>
        <begin position="137"/>
        <end position="157"/>
    </location>
</feature>
<feature type="transmembrane region" description="Helical" evidence="6">
    <location>
        <begin position="434"/>
        <end position="455"/>
    </location>
</feature>
<dbReference type="RefSeq" id="XP_018133540.1">
    <property type="nucleotide sequence ID" value="XM_018271663.2"/>
</dbReference>
<reference evidence="8" key="2">
    <citation type="journal article" date="2018" name="Nat. Commun.">
        <title>Extreme sensitivity to ultraviolet light in the fungal pathogen causing white-nose syndrome of bats.</title>
        <authorList>
            <person name="Palmer J.M."/>
            <person name="Drees K.P."/>
            <person name="Foster J.T."/>
            <person name="Lindner D.L."/>
        </authorList>
    </citation>
    <scope>NUCLEOTIDE SEQUENCE [LARGE SCALE GENOMIC DNA]</scope>
    <source>
        <strain evidence="8">UAMH 10579</strain>
    </source>
</reference>
<evidence type="ECO:0000256" key="4">
    <source>
        <dbReference type="ARBA" id="ARBA00022989"/>
    </source>
</evidence>
<comment type="subcellular location">
    <subcellularLocation>
        <location evidence="1">Membrane</location>
        <topology evidence="1">Multi-pass membrane protein</topology>
    </subcellularLocation>
</comment>
<feature type="transmembrane region" description="Helical" evidence="6">
    <location>
        <begin position="107"/>
        <end position="125"/>
    </location>
</feature>
<dbReference type="GO" id="GO:0022857">
    <property type="term" value="F:transmembrane transporter activity"/>
    <property type="evidence" value="ECO:0007669"/>
    <property type="project" value="InterPro"/>
</dbReference>
<gene>
    <name evidence="7" type="ORF">VE01_02152</name>
</gene>
<evidence type="ECO:0000313" key="7">
    <source>
        <dbReference type="EMBL" id="OBT99807.1"/>
    </source>
</evidence>
<protein>
    <recommendedName>
        <fullName evidence="9">Major facilitator superfamily (MFS) profile domain-containing protein</fullName>
    </recommendedName>
</protein>
<dbReference type="EMBL" id="KV460211">
    <property type="protein sequence ID" value="OBT99807.1"/>
    <property type="molecule type" value="Genomic_DNA"/>
</dbReference>
<dbReference type="Pfam" id="PF07690">
    <property type="entry name" value="MFS_1"/>
    <property type="match status" value="1"/>
</dbReference>
<dbReference type="InterPro" id="IPR036259">
    <property type="entry name" value="MFS_trans_sf"/>
</dbReference>